<keyword evidence="1" id="KW-0812">Transmembrane</keyword>
<protein>
    <submittedName>
        <fullName evidence="3">EamA-like transporter family protein</fullName>
    </submittedName>
</protein>
<evidence type="ECO:0000313" key="4">
    <source>
        <dbReference type="Proteomes" id="UP000184444"/>
    </source>
</evidence>
<dbReference type="AlphaFoldDB" id="A0A1M7FUC9"/>
<proteinExistence type="predicted"/>
<feature type="transmembrane region" description="Helical" evidence="1">
    <location>
        <begin position="148"/>
        <end position="172"/>
    </location>
</feature>
<feature type="transmembrane region" description="Helical" evidence="1">
    <location>
        <begin position="271"/>
        <end position="289"/>
    </location>
</feature>
<organism evidence="3 4">
    <name type="scientific">Paracoccus solventivorans</name>
    <dbReference type="NCBI Taxonomy" id="53463"/>
    <lineage>
        <taxon>Bacteria</taxon>
        <taxon>Pseudomonadati</taxon>
        <taxon>Pseudomonadota</taxon>
        <taxon>Alphaproteobacteria</taxon>
        <taxon>Rhodobacterales</taxon>
        <taxon>Paracoccaceae</taxon>
        <taxon>Paracoccus</taxon>
    </lineage>
</organism>
<feature type="transmembrane region" description="Helical" evidence="1">
    <location>
        <begin position="37"/>
        <end position="58"/>
    </location>
</feature>
<dbReference type="EMBL" id="FRCK01000003">
    <property type="protein sequence ID" value="SHM07671.1"/>
    <property type="molecule type" value="Genomic_DNA"/>
</dbReference>
<keyword evidence="4" id="KW-1185">Reference proteome</keyword>
<feature type="transmembrane region" description="Helical" evidence="1">
    <location>
        <begin position="91"/>
        <end position="113"/>
    </location>
</feature>
<feature type="transmembrane region" description="Helical" evidence="1">
    <location>
        <begin position="242"/>
        <end position="259"/>
    </location>
</feature>
<dbReference type="STRING" id="53463.SAMN05444389_103254"/>
<name>A0A1M7FUC9_9RHOB</name>
<evidence type="ECO:0000259" key="2">
    <source>
        <dbReference type="Pfam" id="PF00892"/>
    </source>
</evidence>
<dbReference type="SUPFAM" id="SSF103481">
    <property type="entry name" value="Multidrug resistance efflux transporter EmrE"/>
    <property type="match status" value="2"/>
</dbReference>
<keyword evidence="1" id="KW-0472">Membrane</keyword>
<feature type="transmembrane region" description="Helical" evidence="1">
    <location>
        <begin position="119"/>
        <end position="136"/>
    </location>
</feature>
<feature type="domain" description="EamA" evidence="2">
    <location>
        <begin position="19"/>
        <end position="136"/>
    </location>
</feature>
<reference evidence="4" key="1">
    <citation type="submission" date="2016-11" db="EMBL/GenBank/DDBJ databases">
        <authorList>
            <person name="Varghese N."/>
            <person name="Submissions S."/>
        </authorList>
    </citation>
    <scope>NUCLEOTIDE SEQUENCE [LARGE SCALE GENOMIC DNA]</scope>
    <source>
        <strain evidence="4">DSM 6637</strain>
    </source>
</reference>
<feature type="transmembrane region" description="Helical" evidence="1">
    <location>
        <begin position="64"/>
        <end position="84"/>
    </location>
</feature>
<dbReference type="GO" id="GO:0016020">
    <property type="term" value="C:membrane"/>
    <property type="evidence" value="ECO:0007669"/>
    <property type="project" value="InterPro"/>
</dbReference>
<dbReference type="OrthoDB" id="5243804at2"/>
<keyword evidence="1" id="KW-1133">Transmembrane helix</keyword>
<accession>A0A1M7FUC9</accession>
<dbReference type="InterPro" id="IPR000620">
    <property type="entry name" value="EamA_dom"/>
</dbReference>
<dbReference type="PANTHER" id="PTHR22911">
    <property type="entry name" value="ACYL-MALONYL CONDENSING ENZYME-RELATED"/>
    <property type="match status" value="1"/>
</dbReference>
<evidence type="ECO:0000256" key="1">
    <source>
        <dbReference type="SAM" id="Phobius"/>
    </source>
</evidence>
<dbReference type="Gene3D" id="1.10.3730.20">
    <property type="match status" value="1"/>
</dbReference>
<gene>
    <name evidence="3" type="ORF">SAMN05444389_103254</name>
</gene>
<dbReference type="Proteomes" id="UP000184444">
    <property type="component" value="Unassembled WGS sequence"/>
</dbReference>
<sequence length="291" mass="29475">MWIAATLIASLAQTGRNAAQMGLTARIGTMGATGVRFVFGLPFALLFLAVAALVGPVPAPDATVLGYAALGAVAQVAATALMLTAMRHRGFAVATALIKTEPVTLALMGWAMLGDALSPQRALAILVATLGVLMASGRGWRRAAPGPALLAIGAGALFGLSAIGFRGAILALPEGGEVVRATTVLAITLALQTAMVGAWLALADRAALRGMAAAWRESLGAGFLGALASQFWFIAFALTPAANVRTLALVEIAFAAAVSRHRREAMSPTQLAGMALILIGVAWLILAGASG</sequence>
<dbReference type="PANTHER" id="PTHR22911:SF137">
    <property type="entry name" value="SOLUTE CARRIER FAMILY 35 MEMBER G2-RELATED"/>
    <property type="match status" value="1"/>
</dbReference>
<dbReference type="InterPro" id="IPR037185">
    <property type="entry name" value="EmrE-like"/>
</dbReference>
<dbReference type="RefSeq" id="WP_073064389.1">
    <property type="nucleotide sequence ID" value="NZ_FRCK01000003.1"/>
</dbReference>
<dbReference type="Pfam" id="PF00892">
    <property type="entry name" value="EamA"/>
    <property type="match status" value="1"/>
</dbReference>
<evidence type="ECO:0000313" key="3">
    <source>
        <dbReference type="EMBL" id="SHM07671.1"/>
    </source>
</evidence>
<feature type="transmembrane region" description="Helical" evidence="1">
    <location>
        <begin position="178"/>
        <end position="202"/>
    </location>
</feature>
<feature type="transmembrane region" description="Helical" evidence="1">
    <location>
        <begin position="214"/>
        <end position="236"/>
    </location>
</feature>